<dbReference type="KEGG" id="spu:100892466"/>
<evidence type="ECO:0000313" key="3">
    <source>
        <dbReference type="Proteomes" id="UP000007110"/>
    </source>
</evidence>
<dbReference type="OrthoDB" id="1919336at2759"/>
<dbReference type="Proteomes" id="UP000007110">
    <property type="component" value="Unassembled WGS sequence"/>
</dbReference>
<reference evidence="2" key="2">
    <citation type="submission" date="2021-01" db="UniProtKB">
        <authorList>
            <consortium name="EnsemblMetazoa"/>
        </authorList>
    </citation>
    <scope>IDENTIFICATION</scope>
</reference>
<feature type="compositionally biased region" description="Low complexity" evidence="1">
    <location>
        <begin position="243"/>
        <end position="255"/>
    </location>
</feature>
<protein>
    <submittedName>
        <fullName evidence="2">Uncharacterized protein</fullName>
    </submittedName>
</protein>
<evidence type="ECO:0000256" key="1">
    <source>
        <dbReference type="SAM" id="MobiDB-lite"/>
    </source>
</evidence>
<reference evidence="3" key="1">
    <citation type="submission" date="2015-02" db="EMBL/GenBank/DDBJ databases">
        <title>Genome sequencing for Strongylocentrotus purpuratus.</title>
        <authorList>
            <person name="Murali S."/>
            <person name="Liu Y."/>
            <person name="Vee V."/>
            <person name="English A."/>
            <person name="Wang M."/>
            <person name="Skinner E."/>
            <person name="Han Y."/>
            <person name="Muzny D.M."/>
            <person name="Worley K.C."/>
            <person name="Gibbs R.A."/>
        </authorList>
    </citation>
    <scope>NUCLEOTIDE SEQUENCE</scope>
</reference>
<sequence>MILSILSIFIYPFFLVVPKLRKRRRIEDAESATPLAIGYWGKPPTLEGAKFDFLCIHATLRSLKPDGPTFKEVFMVDSGSDVVTARQEILNRLDLELIGTIQSRGVHTTVEKQLYKAMLVIGNHEVEIEIMAEPYESIGNRVMRHFRHVIDSTVHYWLPESRVEPSEGMTVSSRSDPNTSGETSGTPESDEEKAEEEEEEEDENEEDEEEENDGVASVGDGAEEGEGDGGEEVEEEEEEEVENGAQGVVENQEDP</sequence>
<feature type="compositionally biased region" description="Acidic residues" evidence="1">
    <location>
        <begin position="221"/>
        <end position="242"/>
    </location>
</feature>
<evidence type="ECO:0000313" key="2">
    <source>
        <dbReference type="EnsemblMetazoa" id="XP_030831863"/>
    </source>
</evidence>
<dbReference type="RefSeq" id="XP_030831863.1">
    <property type="nucleotide sequence ID" value="XM_030976003.1"/>
</dbReference>
<feature type="region of interest" description="Disordered" evidence="1">
    <location>
        <begin position="163"/>
        <end position="255"/>
    </location>
</feature>
<dbReference type="InParanoid" id="A0A7M7SUC9"/>
<dbReference type="GeneID" id="100892466"/>
<organism evidence="2 3">
    <name type="scientific">Strongylocentrotus purpuratus</name>
    <name type="common">Purple sea urchin</name>
    <dbReference type="NCBI Taxonomy" id="7668"/>
    <lineage>
        <taxon>Eukaryota</taxon>
        <taxon>Metazoa</taxon>
        <taxon>Echinodermata</taxon>
        <taxon>Eleutherozoa</taxon>
        <taxon>Echinozoa</taxon>
        <taxon>Echinoidea</taxon>
        <taxon>Euechinoidea</taxon>
        <taxon>Echinacea</taxon>
        <taxon>Camarodonta</taxon>
        <taxon>Echinidea</taxon>
        <taxon>Strongylocentrotidae</taxon>
        <taxon>Strongylocentrotus</taxon>
    </lineage>
</organism>
<dbReference type="EnsemblMetazoa" id="XM_030976003">
    <property type="protein sequence ID" value="XP_030831863"/>
    <property type="gene ID" value="LOC100892466"/>
</dbReference>
<feature type="compositionally biased region" description="Acidic residues" evidence="1">
    <location>
        <begin position="188"/>
        <end position="213"/>
    </location>
</feature>
<name>A0A7M7SUC9_STRPU</name>
<dbReference type="OMA" id="FLCIHAT"/>
<proteinExistence type="predicted"/>
<accession>A0A7M7SUC9</accession>
<feature type="compositionally biased region" description="Polar residues" evidence="1">
    <location>
        <begin position="169"/>
        <end position="187"/>
    </location>
</feature>
<dbReference type="AlphaFoldDB" id="A0A7M7SUC9"/>
<keyword evidence="3" id="KW-1185">Reference proteome</keyword>